<evidence type="ECO:0000256" key="5">
    <source>
        <dbReference type="ARBA" id="ARBA00023273"/>
    </source>
</evidence>
<keyword evidence="6" id="KW-0175">Coiled coil</keyword>
<dbReference type="InterPro" id="IPR019530">
    <property type="entry name" value="Intra-flagellar_transport_57"/>
</dbReference>
<name>A0A8C4NCT4_EPTBU</name>
<dbReference type="GO" id="GO:0005815">
    <property type="term" value="C:microtubule organizing center"/>
    <property type="evidence" value="ECO:0007669"/>
    <property type="project" value="TreeGrafter"/>
</dbReference>
<dbReference type="PANTHER" id="PTHR16011">
    <property type="entry name" value="IFT57/HIPPI"/>
    <property type="match status" value="1"/>
</dbReference>
<evidence type="ECO:0000313" key="8">
    <source>
        <dbReference type="Ensembl" id="ENSEBUP00000005824.1"/>
    </source>
</evidence>
<organism evidence="8 9">
    <name type="scientific">Eptatretus burgeri</name>
    <name type="common">Inshore hagfish</name>
    <dbReference type="NCBI Taxonomy" id="7764"/>
    <lineage>
        <taxon>Eukaryota</taxon>
        <taxon>Metazoa</taxon>
        <taxon>Chordata</taxon>
        <taxon>Craniata</taxon>
        <taxon>Vertebrata</taxon>
        <taxon>Cyclostomata</taxon>
        <taxon>Myxini</taxon>
        <taxon>Myxiniformes</taxon>
        <taxon>Myxinidae</taxon>
        <taxon>Eptatretinae</taxon>
        <taxon>Eptatretus</taxon>
    </lineage>
</organism>
<dbReference type="GO" id="GO:0030992">
    <property type="term" value="C:intraciliary transport particle B"/>
    <property type="evidence" value="ECO:0007669"/>
    <property type="project" value="TreeGrafter"/>
</dbReference>
<evidence type="ECO:0000256" key="3">
    <source>
        <dbReference type="ARBA" id="ARBA00020568"/>
    </source>
</evidence>
<proteinExistence type="inferred from homology"/>
<keyword evidence="5" id="KW-0966">Cell projection</keyword>
<dbReference type="Ensembl" id="ENSEBUT00000006292.1">
    <property type="protein sequence ID" value="ENSEBUP00000005847.1"/>
    <property type="gene ID" value="ENSEBUG00000003922.1"/>
</dbReference>
<evidence type="ECO:0000256" key="6">
    <source>
        <dbReference type="SAM" id="Coils"/>
    </source>
</evidence>
<comment type="subcellular location">
    <subcellularLocation>
        <location evidence="1">Cell projection</location>
        <location evidence="1">Cilium</location>
    </subcellularLocation>
</comment>
<dbReference type="GO" id="GO:1905515">
    <property type="term" value="P:non-motile cilium assembly"/>
    <property type="evidence" value="ECO:0007669"/>
    <property type="project" value="TreeGrafter"/>
</dbReference>
<evidence type="ECO:0000256" key="7">
    <source>
        <dbReference type="SAM" id="MobiDB-lite"/>
    </source>
</evidence>
<keyword evidence="9" id="KW-1185">Reference proteome</keyword>
<dbReference type="GeneTree" id="ENSGT00390000006307"/>
<dbReference type="GO" id="GO:0005929">
    <property type="term" value="C:cilium"/>
    <property type="evidence" value="ECO:0007669"/>
    <property type="project" value="UniProtKB-SubCell"/>
</dbReference>
<dbReference type="AlphaFoldDB" id="A0A8C4NCT4"/>
<dbReference type="OMA" id="VHAHDQD"/>
<evidence type="ECO:0000256" key="2">
    <source>
        <dbReference type="ARBA" id="ARBA00009415"/>
    </source>
</evidence>
<evidence type="ECO:0000256" key="4">
    <source>
        <dbReference type="ARBA" id="ARBA00023069"/>
    </source>
</evidence>
<evidence type="ECO:0000313" key="9">
    <source>
        <dbReference type="Proteomes" id="UP000694388"/>
    </source>
</evidence>
<dbReference type="PANTHER" id="PTHR16011:SF0">
    <property type="entry name" value="INTRAFLAGELLAR TRANSPORT PROTEIN 57 HOMOLOG"/>
    <property type="match status" value="1"/>
</dbReference>
<protein>
    <recommendedName>
        <fullName evidence="3">Intraflagellar transport protein 57 homolog</fullName>
    </recommendedName>
</protein>
<dbReference type="GO" id="GO:0042073">
    <property type="term" value="P:intraciliary transport"/>
    <property type="evidence" value="ECO:0007669"/>
    <property type="project" value="TreeGrafter"/>
</dbReference>
<dbReference type="Ensembl" id="ENSEBUT00000006314.1">
    <property type="protein sequence ID" value="ENSEBUP00000005869.1"/>
    <property type="gene ID" value="ENSEBUG00000003922.1"/>
</dbReference>
<sequence>MADEDLHAARVVTAEGRRRRSSQSRVTMDTERGEATDGFKGAVAVASSRERYHGDVDEDKGPGAAFAAVLIMENVLEKLKILDFEEKFLRHVGFKAFPRHYFALQTNPGEQFHLFASLCTWLMAMVKGKRAAFGEWDGHTFLESNDPNVTVASILEFLRSVDLSVDVPPSRLKVGFGESVCLVLDRLTDHALKFSGFSWQRPRYPEEAEEEQELLEEEGAELNLDNVEVEEPWNNDDDSEEGEVLLDLDGRHMNGPSAPGHPESVLEPQVNKEEWNLELERVLPQLRLTVQPDCKAPMKRMEVEIEQTLDKLSNRERHLHTQLDGLVAELRAAQTRLNQVRETYHEMSGGVTKRSAILAEISDELDRVKQDVEEHGNSLTDGAPLVRVKRALARLRAETLDLRVRVGVASHSLTRGTLLARGLMAHDIQASIIPFSHQTSAS</sequence>
<keyword evidence="4" id="KW-0969">Cilium</keyword>
<feature type="region of interest" description="Disordered" evidence="7">
    <location>
        <begin position="1"/>
        <end position="35"/>
    </location>
</feature>
<dbReference type="Pfam" id="PF10498">
    <property type="entry name" value="IFT57"/>
    <property type="match status" value="1"/>
</dbReference>
<reference evidence="8" key="1">
    <citation type="submission" date="2025-05" db="UniProtKB">
        <authorList>
            <consortium name="Ensembl"/>
        </authorList>
    </citation>
    <scope>IDENTIFICATION</scope>
</reference>
<comment type="similarity">
    <text evidence="2">Belongs to the IFT57 family.</text>
</comment>
<dbReference type="GO" id="GO:0005794">
    <property type="term" value="C:Golgi apparatus"/>
    <property type="evidence" value="ECO:0007669"/>
    <property type="project" value="TreeGrafter"/>
</dbReference>
<evidence type="ECO:0000256" key="1">
    <source>
        <dbReference type="ARBA" id="ARBA00004138"/>
    </source>
</evidence>
<feature type="coiled-coil region" evidence="6">
    <location>
        <begin position="298"/>
        <end position="378"/>
    </location>
</feature>
<accession>A0A8C4NCT4</accession>
<dbReference type="Proteomes" id="UP000694388">
    <property type="component" value="Unplaced"/>
</dbReference>
<dbReference type="Ensembl" id="ENSEBUT00000006269.1">
    <property type="protein sequence ID" value="ENSEBUP00000005824.1"/>
    <property type="gene ID" value="ENSEBUG00000003922.1"/>
</dbReference>